<feature type="domain" description="N-acetyltransferase" evidence="3">
    <location>
        <begin position="115"/>
        <end position="259"/>
    </location>
</feature>
<dbReference type="InterPro" id="IPR000182">
    <property type="entry name" value="GNAT_dom"/>
</dbReference>
<accession>A0A147GX08</accession>
<comment type="caution">
    <text evidence="4">The sequence shown here is derived from an EMBL/GenBank/DDBJ whole genome shotgun (WGS) entry which is preliminary data.</text>
</comment>
<evidence type="ECO:0000259" key="3">
    <source>
        <dbReference type="PROSITE" id="PS51186"/>
    </source>
</evidence>
<evidence type="ECO:0000256" key="1">
    <source>
        <dbReference type="ARBA" id="ARBA00022679"/>
    </source>
</evidence>
<dbReference type="AlphaFoldDB" id="A0A147GX08"/>
<dbReference type="Gene3D" id="3.40.630.30">
    <property type="match status" value="1"/>
</dbReference>
<dbReference type="InterPro" id="IPR016181">
    <property type="entry name" value="Acyl_CoA_acyltransferase"/>
</dbReference>
<dbReference type="PROSITE" id="PS51186">
    <property type="entry name" value="GNAT"/>
    <property type="match status" value="1"/>
</dbReference>
<dbReference type="InterPro" id="IPR050680">
    <property type="entry name" value="YpeA/RimI_acetyltransf"/>
</dbReference>
<dbReference type="Pfam" id="PF24553">
    <property type="entry name" value="Rv0428c_C"/>
    <property type="match status" value="1"/>
</dbReference>
<protein>
    <recommendedName>
        <fullName evidence="3">N-acetyltransferase domain-containing protein</fullName>
    </recommendedName>
</protein>
<dbReference type="GO" id="GO:0016747">
    <property type="term" value="F:acyltransferase activity, transferring groups other than amino-acyl groups"/>
    <property type="evidence" value="ECO:0007669"/>
    <property type="project" value="InterPro"/>
</dbReference>
<evidence type="ECO:0000313" key="5">
    <source>
        <dbReference type="Proteomes" id="UP000072741"/>
    </source>
</evidence>
<dbReference type="Proteomes" id="UP000072741">
    <property type="component" value="Unassembled WGS sequence"/>
</dbReference>
<gene>
    <name evidence="4" type="ORF">NS331_10350</name>
</gene>
<sequence length="259" mass="28138">MNVESIERATLAAVPPDHLEALPGWLLPLDRGTVGRARSAVPLHHGAQDAALLPRIEAVYADHGLPTTLRLPIETPGFESLTEALRDRGYVPSRPTQVMHADPRTVAAAARPDAVQVSTTPGEDWARVYLGEGFDPVDGQSRVRLLRRAKDAIYASLRLAQDLPGGEAGDVAAVGSGCFAEGWMGVHGMRTRPRFRGHGFARQLMAAMGAEAVARGVQRTFLQVEAENYLARSLYARVGFVPAWIYVYWQRPGADALLK</sequence>
<dbReference type="PANTHER" id="PTHR43420">
    <property type="entry name" value="ACETYLTRANSFERASE"/>
    <property type="match status" value="1"/>
</dbReference>
<dbReference type="InterPro" id="IPR056935">
    <property type="entry name" value="Rv0428c-like_C"/>
</dbReference>
<name>A0A147GX08_9BURK</name>
<evidence type="ECO:0000256" key="2">
    <source>
        <dbReference type="ARBA" id="ARBA00023315"/>
    </source>
</evidence>
<dbReference type="EMBL" id="LDSL01000061">
    <property type="protein sequence ID" value="KTT22191.1"/>
    <property type="molecule type" value="Genomic_DNA"/>
</dbReference>
<reference evidence="4 5" key="1">
    <citation type="journal article" date="2016" name="Front. Microbiol.">
        <title>Genomic Resource of Rice Seed Associated Bacteria.</title>
        <authorList>
            <person name="Midha S."/>
            <person name="Bansal K."/>
            <person name="Sharma S."/>
            <person name="Kumar N."/>
            <person name="Patil P.P."/>
            <person name="Chaudhry V."/>
            <person name="Patil P.B."/>
        </authorList>
    </citation>
    <scope>NUCLEOTIDE SEQUENCE [LARGE SCALE GENOMIC DNA]</scope>
    <source>
        <strain evidence="4 5">NS331</strain>
    </source>
</reference>
<keyword evidence="2" id="KW-0012">Acyltransferase</keyword>
<keyword evidence="5" id="KW-1185">Reference proteome</keyword>
<organism evidence="4 5">
    <name type="scientific">Pseudacidovorax intermedius</name>
    <dbReference type="NCBI Taxonomy" id="433924"/>
    <lineage>
        <taxon>Bacteria</taxon>
        <taxon>Pseudomonadati</taxon>
        <taxon>Pseudomonadota</taxon>
        <taxon>Betaproteobacteria</taxon>
        <taxon>Burkholderiales</taxon>
        <taxon>Comamonadaceae</taxon>
        <taxon>Pseudacidovorax</taxon>
    </lineage>
</organism>
<proteinExistence type="predicted"/>
<keyword evidence="1" id="KW-0808">Transferase</keyword>
<evidence type="ECO:0000313" key="4">
    <source>
        <dbReference type="EMBL" id="KTT22191.1"/>
    </source>
</evidence>
<dbReference type="SUPFAM" id="SSF55729">
    <property type="entry name" value="Acyl-CoA N-acyltransferases (Nat)"/>
    <property type="match status" value="1"/>
</dbReference>